<keyword evidence="3" id="KW-1185">Reference proteome</keyword>
<gene>
    <name evidence="2" type="ORF">OCH239_08850</name>
</gene>
<accession>X7EEQ6</accession>
<keyword evidence="1" id="KW-0732">Signal</keyword>
<dbReference type="EMBL" id="JALZ01000020">
    <property type="protein sequence ID" value="ETX13706.1"/>
    <property type="molecule type" value="Genomic_DNA"/>
</dbReference>
<dbReference type="OrthoDB" id="9796962at2"/>
<dbReference type="Pfam" id="PF04314">
    <property type="entry name" value="PCuAC"/>
    <property type="match status" value="1"/>
</dbReference>
<evidence type="ECO:0000313" key="2">
    <source>
        <dbReference type="EMBL" id="ETX13706.1"/>
    </source>
</evidence>
<reference evidence="2 3" key="1">
    <citation type="submission" date="2014-01" db="EMBL/GenBank/DDBJ databases">
        <title>Roseivivax halodurans JCM 10272 Genome Sequencing.</title>
        <authorList>
            <person name="Lai Q."/>
            <person name="Li G."/>
            <person name="Shao Z."/>
        </authorList>
    </citation>
    <scope>NUCLEOTIDE SEQUENCE [LARGE SCALE GENOMIC DNA]</scope>
    <source>
        <strain evidence="2 3">JCM 10272</strain>
    </source>
</reference>
<dbReference type="Gene3D" id="2.60.40.1890">
    <property type="entry name" value="PCu(A)C copper chaperone"/>
    <property type="match status" value="1"/>
</dbReference>
<protein>
    <recommendedName>
        <fullName evidence="4">Copper chaperone PCu(A)C</fullName>
    </recommendedName>
</protein>
<dbReference type="PANTHER" id="PTHR36302:SF1">
    <property type="entry name" value="COPPER CHAPERONE PCU(A)C"/>
    <property type="match status" value="1"/>
</dbReference>
<sequence length="162" mass="17285">MFMRTIAAASAALLLAIPVTAHHDGEAARDSGIVVSHAYTIEAGATAHSIDVFVTIENTTDTPAVLTAAEVDFAEPGVFQAPSVDDSGKMSIREIAALEIAPGQMLTMQPGGIHIVFHDVQERVEAGDHFHAHLEFEGVGEIEIEVEVEHADEEHDHDEDVG</sequence>
<dbReference type="AlphaFoldDB" id="X7EEQ6"/>
<dbReference type="PANTHER" id="PTHR36302">
    <property type="entry name" value="BLR7088 PROTEIN"/>
    <property type="match status" value="1"/>
</dbReference>
<evidence type="ECO:0000313" key="3">
    <source>
        <dbReference type="Proteomes" id="UP000022447"/>
    </source>
</evidence>
<dbReference type="InterPro" id="IPR007410">
    <property type="entry name" value="LpqE-like"/>
</dbReference>
<dbReference type="InterPro" id="IPR058248">
    <property type="entry name" value="Lxx211020-like"/>
</dbReference>
<organism evidence="2 3">
    <name type="scientific">Roseivivax halodurans JCM 10272</name>
    <dbReference type="NCBI Taxonomy" id="1449350"/>
    <lineage>
        <taxon>Bacteria</taxon>
        <taxon>Pseudomonadati</taxon>
        <taxon>Pseudomonadota</taxon>
        <taxon>Alphaproteobacteria</taxon>
        <taxon>Rhodobacterales</taxon>
        <taxon>Roseobacteraceae</taxon>
        <taxon>Roseivivax</taxon>
    </lineage>
</organism>
<dbReference type="RefSeq" id="WP_051489517.1">
    <property type="nucleotide sequence ID" value="NZ_JALZ01000020.1"/>
</dbReference>
<feature type="chain" id="PRO_5004977209" description="Copper chaperone PCu(A)C" evidence="1">
    <location>
        <begin position="24"/>
        <end position="162"/>
    </location>
</feature>
<dbReference type="SUPFAM" id="SSF110087">
    <property type="entry name" value="DR1885-like metal-binding protein"/>
    <property type="match status" value="1"/>
</dbReference>
<comment type="caution">
    <text evidence="2">The sequence shown here is derived from an EMBL/GenBank/DDBJ whole genome shotgun (WGS) entry which is preliminary data.</text>
</comment>
<dbReference type="STRING" id="1449350.OCH239_08850"/>
<dbReference type="eggNOG" id="COG2847">
    <property type="taxonomic scope" value="Bacteria"/>
</dbReference>
<dbReference type="Proteomes" id="UP000022447">
    <property type="component" value="Unassembled WGS sequence"/>
</dbReference>
<name>X7EEQ6_9RHOB</name>
<proteinExistence type="predicted"/>
<feature type="signal peptide" evidence="1">
    <location>
        <begin position="1"/>
        <end position="23"/>
    </location>
</feature>
<evidence type="ECO:0000256" key="1">
    <source>
        <dbReference type="SAM" id="SignalP"/>
    </source>
</evidence>
<dbReference type="InterPro" id="IPR036182">
    <property type="entry name" value="PCuAC_sf"/>
</dbReference>
<evidence type="ECO:0008006" key="4">
    <source>
        <dbReference type="Google" id="ProtNLM"/>
    </source>
</evidence>